<evidence type="ECO:0000313" key="2">
    <source>
        <dbReference type="Proteomes" id="UP000277326"/>
    </source>
</evidence>
<reference evidence="1 2" key="1">
    <citation type="journal article" date="2015" name="Stand. Genomic Sci.">
        <title>Genomic Encyclopedia of Bacterial and Archaeal Type Strains, Phase III: the genomes of soil and plant-associated and newly described type strains.</title>
        <authorList>
            <person name="Whitman W.B."/>
            <person name="Woyke T."/>
            <person name="Klenk H.P."/>
            <person name="Zhou Y."/>
            <person name="Lilburn T.G."/>
            <person name="Beck B.J."/>
            <person name="De Vos P."/>
            <person name="Vandamme P."/>
            <person name="Eisen J.A."/>
            <person name="Garrity G."/>
            <person name="Hugenholtz P."/>
            <person name="Kyrpides N.C."/>
        </authorList>
    </citation>
    <scope>NUCLEOTIDE SEQUENCE [LARGE SCALE GENOMIC DNA]</scope>
    <source>
        <strain evidence="1 2">CGMCC 1.10124</strain>
    </source>
</reference>
<dbReference type="PROSITE" id="PS51257">
    <property type="entry name" value="PROKAR_LIPOPROTEIN"/>
    <property type="match status" value="1"/>
</dbReference>
<evidence type="ECO:0000313" key="1">
    <source>
        <dbReference type="EMBL" id="RMB13495.1"/>
    </source>
</evidence>
<dbReference type="AlphaFoldDB" id="A0A3M0CXI7"/>
<sequence length="433" mass="46671">MTATRRGVLALLGSAALAGCSATNPLGGDDETELDGAAIRAAVTADAPPSIPERLPVGIGDDHLAATRGRARSLIDAVPATLGPEQVPNGAIRERIGRRREHAVDSFDAAAEAATPFERLEAFAHARAEARFAAGAWRAIDEGLTREDLSDEADAVRADRRAFRERWQYVGGDPVTAVRVHAAIERRADPGRTDMAFGEPRRYRLGNPLGVGEIAEEIERARVAVDDAAHCYDRLVQSVDEPTPLHDRFVDARETLRDAFEAEREALPSVDPEQPWQVEGVDVEETPAEAALEELYRPVDPRRDDGWAETTPARALLWAHGSFVGLGAFASLRERVADGETFAVESAEDVAAMRSDAIEAVRTAADESSVPVLTRTMLTDVSARIGHTDERLSKADDDVTAARIRREVSTYLVAAARARATPAASERVAGALQ</sequence>
<organism evidence="1 2">
    <name type="scientific">Haloplanus aerogenes</name>
    <dbReference type="NCBI Taxonomy" id="660522"/>
    <lineage>
        <taxon>Archaea</taxon>
        <taxon>Methanobacteriati</taxon>
        <taxon>Methanobacteriota</taxon>
        <taxon>Stenosarchaea group</taxon>
        <taxon>Halobacteria</taxon>
        <taxon>Halobacteriales</taxon>
        <taxon>Haloferacaceae</taxon>
        <taxon>Haloplanus</taxon>
    </lineage>
</organism>
<dbReference type="OrthoDB" id="350675at2157"/>
<dbReference type="RefSeq" id="WP_158601186.1">
    <property type="nucleotide sequence ID" value="NZ_CP034145.1"/>
</dbReference>
<protein>
    <submittedName>
        <fullName evidence="1">Uncharacterized protein</fullName>
    </submittedName>
</protein>
<gene>
    <name evidence="1" type="ORF">ATH50_2833</name>
</gene>
<comment type="caution">
    <text evidence="1">The sequence shown here is derived from an EMBL/GenBank/DDBJ whole genome shotgun (WGS) entry which is preliminary data.</text>
</comment>
<dbReference type="Proteomes" id="UP000277326">
    <property type="component" value="Unassembled WGS sequence"/>
</dbReference>
<dbReference type="EMBL" id="REFS01000005">
    <property type="protein sequence ID" value="RMB13495.1"/>
    <property type="molecule type" value="Genomic_DNA"/>
</dbReference>
<dbReference type="GeneID" id="44638315"/>
<accession>A0A3M0CXI7</accession>
<name>A0A3M0CXI7_9EURY</name>
<proteinExistence type="predicted"/>